<proteinExistence type="predicted"/>
<dbReference type="AlphaFoldDB" id="A0A1Q2YHK6"/>
<accession>A0A1Q2YHK6</accession>
<evidence type="ECO:0000313" key="2">
    <source>
        <dbReference type="EMBL" id="GAV29012.1"/>
    </source>
</evidence>
<gene>
    <name evidence="2" type="ORF">PMKS-002491</name>
</gene>
<feature type="compositionally biased region" description="Basic and acidic residues" evidence="1">
    <location>
        <begin position="45"/>
        <end position="79"/>
    </location>
</feature>
<sequence>MVEVRPAYAAVDLRSHCGPRADQEAPDYGELPRQRAAVQPAAEGGEDRPDAPEGAVEDRGRLAGEGRERCEDQEGARAG</sequence>
<name>A0A1Q2YHK6_9ASCO</name>
<feature type="region of interest" description="Disordered" evidence="1">
    <location>
        <begin position="15"/>
        <end position="79"/>
    </location>
</feature>
<protein>
    <submittedName>
        <fullName evidence="2">Uncharacterized protein</fullName>
    </submittedName>
</protein>
<evidence type="ECO:0000256" key="1">
    <source>
        <dbReference type="SAM" id="MobiDB-lite"/>
    </source>
</evidence>
<evidence type="ECO:0000313" key="3">
    <source>
        <dbReference type="Proteomes" id="UP000186136"/>
    </source>
</evidence>
<dbReference type="EMBL" id="BDGI01000093">
    <property type="protein sequence ID" value="GAV29012.1"/>
    <property type="molecule type" value="Genomic_DNA"/>
</dbReference>
<reference evidence="2 3" key="1">
    <citation type="submission" date="2016-08" db="EMBL/GenBank/DDBJ databases">
        <title>Whole genome shotgun sequence of Pichia membranifaciens KS47-1.</title>
        <authorList>
            <person name="Konishi M."/>
            <person name="Ishida M."/>
            <person name="Arakawa T."/>
            <person name="Kato Y."/>
            <person name="Horiuchi J."/>
        </authorList>
    </citation>
    <scope>NUCLEOTIDE SEQUENCE [LARGE SCALE GENOMIC DNA]</scope>
    <source>
        <strain evidence="2 3">KS47-1</strain>
    </source>
</reference>
<dbReference type="Proteomes" id="UP000186136">
    <property type="component" value="Unassembled WGS sequence"/>
</dbReference>
<keyword evidence="3" id="KW-1185">Reference proteome</keyword>
<organism evidence="2 3">
    <name type="scientific">Pichia membranifaciens</name>
    <dbReference type="NCBI Taxonomy" id="4926"/>
    <lineage>
        <taxon>Eukaryota</taxon>
        <taxon>Fungi</taxon>
        <taxon>Dikarya</taxon>
        <taxon>Ascomycota</taxon>
        <taxon>Saccharomycotina</taxon>
        <taxon>Pichiomycetes</taxon>
        <taxon>Pichiales</taxon>
        <taxon>Pichiaceae</taxon>
        <taxon>Pichia</taxon>
    </lineage>
</organism>
<comment type="caution">
    <text evidence="2">The sequence shown here is derived from an EMBL/GenBank/DDBJ whole genome shotgun (WGS) entry which is preliminary data.</text>
</comment>